<dbReference type="PIRSF" id="PIRSF037181">
    <property type="entry name" value="DGC"/>
    <property type="match status" value="1"/>
</dbReference>
<dbReference type="EMBL" id="PGCK01000002">
    <property type="protein sequence ID" value="MCD1293957.1"/>
    <property type="molecule type" value="Genomic_DNA"/>
</dbReference>
<sequence>MDNSKVSEKNDEQGCMCSKAPNIIYACSGSADVGEIADRAARLLSADGAGKMSCLAGIGGHISGLLAVAEVASKILVIDGCPMDCGKNTLILAGYRDIEHIRLSDMGMKKGKTPAIDENVAIVVEKGKELLATRTDGSTRPE</sequence>
<dbReference type="RefSeq" id="WP_230740456.1">
    <property type="nucleotide sequence ID" value="NZ_PGCK01000002.1"/>
</dbReference>
<gene>
    <name evidence="1" type="ORF">CUJ83_02965</name>
</gene>
<dbReference type="Proteomes" id="UP001320159">
    <property type="component" value="Unassembled WGS sequence"/>
</dbReference>
<reference evidence="1 2" key="1">
    <citation type="submission" date="2017-11" db="EMBL/GenBank/DDBJ databases">
        <title>Isolation and Characterization of Family Methanocellaceae Species from Potential Methane Hydrate Area Offshore Southwestern Taiwan.</title>
        <authorList>
            <person name="Zhang W.-L."/>
            <person name="Chen W.-C."/>
            <person name="Lai M.-C."/>
            <person name="Chen S.-C."/>
        </authorList>
    </citation>
    <scope>NUCLEOTIDE SEQUENCE [LARGE SCALE GENOMIC DNA]</scope>
    <source>
        <strain evidence="1 2">CWC-04</strain>
    </source>
</reference>
<evidence type="ECO:0000313" key="2">
    <source>
        <dbReference type="Proteomes" id="UP001320159"/>
    </source>
</evidence>
<dbReference type="AlphaFoldDB" id="A0AAP2RCW9"/>
<accession>A0AAP2RCW9</accession>
<dbReference type="Pfam" id="PF08859">
    <property type="entry name" value="DGC"/>
    <property type="match status" value="1"/>
</dbReference>
<organism evidence="1 2">
    <name type="scientific">Methanooceanicella nereidis</name>
    <dbReference type="NCBI Taxonomy" id="2052831"/>
    <lineage>
        <taxon>Archaea</taxon>
        <taxon>Methanobacteriati</taxon>
        <taxon>Methanobacteriota</taxon>
        <taxon>Stenosarchaea group</taxon>
        <taxon>Methanomicrobia</taxon>
        <taxon>Methanocellales</taxon>
        <taxon>Methanocellaceae</taxon>
        <taxon>Methanooceanicella</taxon>
    </lineage>
</organism>
<comment type="caution">
    <text evidence="1">The sequence shown here is derived from an EMBL/GenBank/DDBJ whole genome shotgun (WGS) entry which is preliminary data.</text>
</comment>
<dbReference type="InterPro" id="IPR014958">
    <property type="entry name" value="DGC"/>
</dbReference>
<name>A0AAP2RCW9_9EURY</name>
<proteinExistence type="predicted"/>
<keyword evidence="2" id="KW-1185">Reference proteome</keyword>
<protein>
    <submittedName>
        <fullName evidence="1">Zinc-binding protein</fullName>
    </submittedName>
</protein>
<evidence type="ECO:0000313" key="1">
    <source>
        <dbReference type="EMBL" id="MCD1293957.1"/>
    </source>
</evidence>